<dbReference type="InParanoid" id="A0A1S3IDK9"/>
<dbReference type="GO" id="GO:0000120">
    <property type="term" value="C:RNA polymerase I transcription regulator complex"/>
    <property type="evidence" value="ECO:0007669"/>
    <property type="project" value="InterPro"/>
</dbReference>
<accession>A0A1S3IDK9</accession>
<dbReference type="InterPro" id="IPR039495">
    <property type="entry name" value="TAF1A"/>
</dbReference>
<dbReference type="Proteomes" id="UP000085678">
    <property type="component" value="Unplaced"/>
</dbReference>
<dbReference type="PANTHER" id="PTHR32122">
    <property type="entry name" value="TATA BOX-BINDING PROTEIN ASSOCIATED FACTOR RNA POLYMERASE I SUBUNIT A"/>
    <property type="match status" value="1"/>
</dbReference>
<dbReference type="GO" id="GO:0006360">
    <property type="term" value="P:transcription by RNA polymerase I"/>
    <property type="evidence" value="ECO:0007669"/>
    <property type="project" value="InterPro"/>
</dbReference>
<proteinExistence type="predicted"/>
<evidence type="ECO:0000313" key="2">
    <source>
        <dbReference type="RefSeq" id="XP_013395946.1"/>
    </source>
</evidence>
<dbReference type="InterPro" id="IPR052669">
    <property type="entry name" value="SL1/TIF-IB_Component"/>
</dbReference>
<organism evidence="1 2">
    <name type="scientific">Lingula anatina</name>
    <name type="common">Brachiopod</name>
    <name type="synonym">Lingula unguis</name>
    <dbReference type="NCBI Taxonomy" id="7574"/>
    <lineage>
        <taxon>Eukaryota</taxon>
        <taxon>Metazoa</taxon>
        <taxon>Spiralia</taxon>
        <taxon>Lophotrochozoa</taxon>
        <taxon>Brachiopoda</taxon>
        <taxon>Linguliformea</taxon>
        <taxon>Lingulata</taxon>
        <taxon>Lingulida</taxon>
        <taxon>Linguloidea</taxon>
        <taxon>Lingulidae</taxon>
        <taxon>Lingula</taxon>
    </lineage>
</organism>
<protein>
    <submittedName>
        <fullName evidence="2">TATA box-binding protein-associated factor RNA polymerase I subunit A isoform X1</fullName>
    </submittedName>
</protein>
<name>A0A1S3IDK9_LINAN</name>
<keyword evidence="1" id="KW-1185">Reference proteome</keyword>
<dbReference type="OrthoDB" id="6272197at2759"/>
<dbReference type="AlphaFoldDB" id="A0A1S3IDK9"/>
<dbReference type="Pfam" id="PF14929">
    <property type="entry name" value="TAF1_subA"/>
    <property type="match status" value="1"/>
</dbReference>
<dbReference type="RefSeq" id="XP_013395946.1">
    <property type="nucleotide sequence ID" value="XM_013540492.1"/>
</dbReference>
<dbReference type="PANTHER" id="PTHR32122:SF1">
    <property type="entry name" value="TATA BOX-BINDING PROTEIN-ASSOCIATED FACTOR RNA POLYMERASE I SUBUNIT A"/>
    <property type="match status" value="1"/>
</dbReference>
<evidence type="ECO:0000313" key="1">
    <source>
        <dbReference type="Proteomes" id="UP000085678"/>
    </source>
</evidence>
<reference evidence="2" key="1">
    <citation type="submission" date="2025-08" db="UniProtKB">
        <authorList>
            <consortium name="RefSeq"/>
        </authorList>
    </citation>
    <scope>IDENTIFICATION</scope>
    <source>
        <tissue evidence="2">Gonads</tissue>
    </source>
</reference>
<dbReference type="GeneID" id="106163027"/>
<sequence>MVCVQLAAQHYGQGASTFEQLLKVTGPLLHDFLLRLDMELDDDDFDVDLSIAVISYLVSKDRSESDFTPWMEEAKEQIYNAGLKKDFSHSAPVVPGLLRLLKDCLLTHRWEDALRVVQSVTKEHSGTASAIWKGGSEILYADGESNSHLLELLVNQLKNLTSEYNYKGVILEYVFYLLHQGRTAEALEQMKFKSITRGLKKTPTDQSRYLDLQYTLYQGMVYYTLWLQAKQYMEKLKEQEDGDPLLHASALTWDEEYLQSHATRAIEAFRNVETQYGVWDIFVTKYVELLEFTEKTEDAYQVLKVYRDHHDENPNAHKMLYKFMKRQNANRGDKLKVLQDYVKLVPSDELVLELCDLLEENATDAEDNLLTGDLIRKVLQLLFNMLDYACWQNFEPPWKKLETLLEKLGKDDIPSVEKVWSPRHDWWPAYHFTSSVIQTADQNLLVCKMKLAHLLLGAGNTFGEEAKKSLNEENLRHMEEFVCHRQNLGVVFHKK</sequence>
<dbReference type="KEGG" id="lak:106163027"/>
<gene>
    <name evidence="2" type="primary">LOC106163027</name>
</gene>